<name>A0A2P6MJG8_ALKUR</name>
<keyword evidence="3" id="KW-1185">Reference proteome</keyword>
<comment type="caution">
    <text evidence="2">The sequence shown here is derived from an EMBL/GenBank/DDBJ whole genome shotgun (WGS) entry which is preliminary data.</text>
</comment>
<keyword evidence="1" id="KW-1133">Transmembrane helix</keyword>
<feature type="transmembrane region" description="Helical" evidence="1">
    <location>
        <begin position="31"/>
        <end position="50"/>
    </location>
</feature>
<evidence type="ECO:0000256" key="1">
    <source>
        <dbReference type="SAM" id="Phobius"/>
    </source>
</evidence>
<feature type="transmembrane region" description="Helical" evidence="1">
    <location>
        <begin position="7"/>
        <end position="25"/>
    </location>
</feature>
<evidence type="ECO:0000313" key="2">
    <source>
        <dbReference type="EMBL" id="PRO66417.1"/>
    </source>
</evidence>
<keyword evidence="1" id="KW-0472">Membrane</keyword>
<dbReference type="EMBL" id="PVNS01000003">
    <property type="protein sequence ID" value="PRO66417.1"/>
    <property type="molecule type" value="Genomic_DNA"/>
</dbReference>
<dbReference type="RefSeq" id="WP_105958056.1">
    <property type="nucleotide sequence ID" value="NZ_PVNS01000003.1"/>
</dbReference>
<accession>A0A2P6MJG8</accession>
<evidence type="ECO:0000313" key="3">
    <source>
        <dbReference type="Proteomes" id="UP000243650"/>
    </source>
</evidence>
<reference evidence="2 3" key="1">
    <citation type="submission" date="2018-03" db="EMBL/GenBank/DDBJ databases">
        <title>Bacillus urumqiensis sp. nov., a moderately haloalkaliphilic bacterium isolated from a salt lake.</title>
        <authorList>
            <person name="Zhao B."/>
            <person name="Liao Z."/>
        </authorList>
    </citation>
    <scope>NUCLEOTIDE SEQUENCE [LARGE SCALE GENOMIC DNA]</scope>
    <source>
        <strain evidence="2 3">BZ-SZ-XJ18</strain>
    </source>
</reference>
<dbReference type="AlphaFoldDB" id="A0A2P6MJG8"/>
<gene>
    <name evidence="2" type="ORF">C6I21_03495</name>
</gene>
<protein>
    <submittedName>
        <fullName evidence="2">Uncharacterized protein</fullName>
    </submittedName>
</protein>
<dbReference type="Proteomes" id="UP000243650">
    <property type="component" value="Unassembled WGS sequence"/>
</dbReference>
<sequence length="73" mass="8242">MRKFLKVYAMCLLVSIVILYFLGWALQFPGVFPAVIALVFAIGITVVDGLEDRVETLERQVARLEREVKNNSA</sequence>
<proteinExistence type="predicted"/>
<organism evidence="2 3">
    <name type="scientific">Alkalicoccus urumqiensis</name>
    <name type="common">Bacillus urumqiensis</name>
    <dbReference type="NCBI Taxonomy" id="1548213"/>
    <lineage>
        <taxon>Bacteria</taxon>
        <taxon>Bacillati</taxon>
        <taxon>Bacillota</taxon>
        <taxon>Bacilli</taxon>
        <taxon>Bacillales</taxon>
        <taxon>Bacillaceae</taxon>
        <taxon>Alkalicoccus</taxon>
    </lineage>
</organism>
<keyword evidence="1" id="KW-0812">Transmembrane</keyword>